<dbReference type="Proteomes" id="UP000677918">
    <property type="component" value="Unassembled WGS sequence"/>
</dbReference>
<proteinExistence type="predicted"/>
<protein>
    <submittedName>
        <fullName evidence="1">Uncharacterized protein</fullName>
    </submittedName>
</protein>
<dbReference type="EMBL" id="BOVK01000053">
    <property type="protein sequence ID" value="GIQ70640.1"/>
    <property type="molecule type" value="Genomic_DNA"/>
</dbReference>
<reference evidence="1" key="1">
    <citation type="submission" date="2021-04" db="EMBL/GenBank/DDBJ databases">
        <title>Draft genome sequence of Xylanibacillus composti strain K13.</title>
        <authorList>
            <person name="Uke A."/>
            <person name="Chhe C."/>
            <person name="Baramee S."/>
            <person name="Kosugi A."/>
        </authorList>
    </citation>
    <scope>NUCLEOTIDE SEQUENCE</scope>
    <source>
        <strain evidence="1">K13</strain>
    </source>
</reference>
<gene>
    <name evidence="1" type="ORF">XYCOK13_34640</name>
</gene>
<organism evidence="1 2">
    <name type="scientific">Xylanibacillus composti</name>
    <dbReference type="NCBI Taxonomy" id="1572762"/>
    <lineage>
        <taxon>Bacteria</taxon>
        <taxon>Bacillati</taxon>
        <taxon>Bacillota</taxon>
        <taxon>Bacilli</taxon>
        <taxon>Bacillales</taxon>
        <taxon>Paenibacillaceae</taxon>
        <taxon>Xylanibacillus</taxon>
    </lineage>
</organism>
<keyword evidence="2" id="KW-1185">Reference proteome</keyword>
<evidence type="ECO:0000313" key="2">
    <source>
        <dbReference type="Proteomes" id="UP000677918"/>
    </source>
</evidence>
<name>A0A8J4M415_9BACL</name>
<comment type="caution">
    <text evidence="1">The sequence shown here is derived from an EMBL/GenBank/DDBJ whole genome shotgun (WGS) entry which is preliminary data.</text>
</comment>
<accession>A0A8J4M415</accession>
<sequence>MKLKGVIVSLLVGAALGISAMVLGGSEMAASLKESPSPEGSMEIPHNERLHLSTDKQWIAAEGHLSDLIRLQWTKERAKPAISWLDENGQNKTAIVSHGKANNPEQHDHNHMSFETTMSPDGQYRDQLFTRLEIPYDQDVAEIRTHSSNFNVMDGILRISGTEGVPRDLTWAKSVDGNVTTPRWAIRADASEESGGNAGSNLQMIRYSDDGEALDSPFTIMRSSGNIGIGNADPQARLDISDDSIRIRESKTPESSSSSGQVGEIAWDNGYVYICVAPNTWKRAALSSW</sequence>
<evidence type="ECO:0000313" key="1">
    <source>
        <dbReference type="EMBL" id="GIQ70640.1"/>
    </source>
</evidence>
<dbReference type="AlphaFoldDB" id="A0A8J4M415"/>
<dbReference type="RefSeq" id="WP_213413458.1">
    <property type="nucleotide sequence ID" value="NZ_BOVK01000053.1"/>
</dbReference>